<dbReference type="InterPro" id="IPR009339">
    <property type="entry name" value="DUF998"/>
</dbReference>
<feature type="transmembrane region" description="Helical" evidence="1">
    <location>
        <begin position="77"/>
        <end position="94"/>
    </location>
</feature>
<organism evidence="2 3">
    <name type="scientific">Catellatospora bangladeshensis</name>
    <dbReference type="NCBI Taxonomy" id="310355"/>
    <lineage>
        <taxon>Bacteria</taxon>
        <taxon>Bacillati</taxon>
        <taxon>Actinomycetota</taxon>
        <taxon>Actinomycetes</taxon>
        <taxon>Micromonosporales</taxon>
        <taxon>Micromonosporaceae</taxon>
        <taxon>Catellatospora</taxon>
    </lineage>
</organism>
<dbReference type="Pfam" id="PF06197">
    <property type="entry name" value="DUF998"/>
    <property type="match status" value="1"/>
</dbReference>
<accession>A0A8J3NIR4</accession>
<keyword evidence="3" id="KW-1185">Reference proteome</keyword>
<dbReference type="RefSeq" id="WP_203748372.1">
    <property type="nucleotide sequence ID" value="NZ_BONF01000023.1"/>
</dbReference>
<comment type="caution">
    <text evidence="2">The sequence shown here is derived from an EMBL/GenBank/DDBJ whole genome shotgun (WGS) entry which is preliminary data.</text>
</comment>
<proteinExistence type="predicted"/>
<keyword evidence="1" id="KW-0472">Membrane</keyword>
<feature type="transmembrane region" description="Helical" evidence="1">
    <location>
        <begin position="164"/>
        <end position="182"/>
    </location>
</feature>
<dbReference type="Proteomes" id="UP000601223">
    <property type="component" value="Unassembled WGS sequence"/>
</dbReference>
<gene>
    <name evidence="2" type="ORF">Cba03nite_40540</name>
</gene>
<evidence type="ECO:0000313" key="2">
    <source>
        <dbReference type="EMBL" id="GIF82705.1"/>
    </source>
</evidence>
<reference evidence="2 3" key="1">
    <citation type="submission" date="2021-01" db="EMBL/GenBank/DDBJ databases">
        <title>Whole genome shotgun sequence of Catellatospora bangladeshensis NBRC 107357.</title>
        <authorList>
            <person name="Komaki H."/>
            <person name="Tamura T."/>
        </authorList>
    </citation>
    <scope>NUCLEOTIDE SEQUENCE [LARGE SCALE GENOMIC DNA]</scope>
    <source>
        <strain evidence="2 3">NBRC 107357</strain>
    </source>
</reference>
<evidence type="ECO:0000313" key="3">
    <source>
        <dbReference type="Proteomes" id="UP000601223"/>
    </source>
</evidence>
<dbReference type="EMBL" id="BONF01000023">
    <property type="protein sequence ID" value="GIF82705.1"/>
    <property type="molecule type" value="Genomic_DNA"/>
</dbReference>
<evidence type="ECO:0008006" key="4">
    <source>
        <dbReference type="Google" id="ProtNLM"/>
    </source>
</evidence>
<protein>
    <recommendedName>
        <fullName evidence="4">DUF998 domain-containing protein</fullName>
    </recommendedName>
</protein>
<dbReference type="AlphaFoldDB" id="A0A8J3NIR4"/>
<keyword evidence="1" id="KW-1133">Transmembrane helix</keyword>
<feature type="transmembrane region" description="Helical" evidence="1">
    <location>
        <begin position="49"/>
        <end position="70"/>
    </location>
</feature>
<sequence length="212" mass="22051">MIDSRTLARLGLFGCALTALLAAIGQVDPDPGLDHAALTVSDFAVHDRGGATDVAMIVYGLSAWCLLPALRGARLPRALLALFGAAMLAAAIAPTDLGPLTATGYVHRYASLLAFTALPVAALTLRPVTRAVRATALAASGFALLMLASATLADRRFIGAAERYLLLAEVLLLALLCLRVLAAERSTDEGPAWAVPVAGARHGRPGLLRRPR</sequence>
<keyword evidence="1" id="KW-0812">Transmembrane</keyword>
<feature type="transmembrane region" description="Helical" evidence="1">
    <location>
        <begin position="132"/>
        <end position="152"/>
    </location>
</feature>
<feature type="transmembrane region" description="Helical" evidence="1">
    <location>
        <begin position="106"/>
        <end position="125"/>
    </location>
</feature>
<name>A0A8J3NIR4_9ACTN</name>
<evidence type="ECO:0000256" key="1">
    <source>
        <dbReference type="SAM" id="Phobius"/>
    </source>
</evidence>